<protein>
    <submittedName>
        <fullName evidence="2">Uncharacterized protein</fullName>
    </submittedName>
</protein>
<reference evidence="2 3" key="1">
    <citation type="journal article" date="2019" name="Sci. Rep.">
        <title>Orb-weaving spider Araneus ventricosus genome elucidates the spidroin gene catalogue.</title>
        <authorList>
            <person name="Kono N."/>
            <person name="Nakamura H."/>
            <person name="Ohtoshi R."/>
            <person name="Moran D.A.P."/>
            <person name="Shinohara A."/>
            <person name="Yoshida Y."/>
            <person name="Fujiwara M."/>
            <person name="Mori M."/>
            <person name="Tomita M."/>
            <person name="Arakawa K."/>
        </authorList>
    </citation>
    <scope>NUCLEOTIDE SEQUENCE [LARGE SCALE GENOMIC DNA]</scope>
</reference>
<accession>A0A4Y2F9B3</accession>
<name>A0A4Y2F9B3_ARAVE</name>
<dbReference type="Proteomes" id="UP000499080">
    <property type="component" value="Unassembled WGS sequence"/>
</dbReference>
<organism evidence="2 3">
    <name type="scientific">Araneus ventricosus</name>
    <name type="common">Orbweaver spider</name>
    <name type="synonym">Epeira ventricosa</name>
    <dbReference type="NCBI Taxonomy" id="182803"/>
    <lineage>
        <taxon>Eukaryota</taxon>
        <taxon>Metazoa</taxon>
        <taxon>Ecdysozoa</taxon>
        <taxon>Arthropoda</taxon>
        <taxon>Chelicerata</taxon>
        <taxon>Arachnida</taxon>
        <taxon>Araneae</taxon>
        <taxon>Araneomorphae</taxon>
        <taxon>Entelegynae</taxon>
        <taxon>Araneoidea</taxon>
        <taxon>Araneidae</taxon>
        <taxon>Araneus</taxon>
    </lineage>
</organism>
<proteinExistence type="predicted"/>
<comment type="caution">
    <text evidence="2">The sequence shown here is derived from an EMBL/GenBank/DDBJ whole genome shotgun (WGS) entry which is preliminary data.</text>
</comment>
<sequence>MFSHRRSWRQRVGDPKRNEVSGYRTLHMNSSFSSNDNVLCRVILVLTIKSEFQGTSGQCEVLNANEQVNAHQDSGATNICARSNL</sequence>
<gene>
    <name evidence="1" type="ORF">AVEN_224424_1</name>
    <name evidence="2" type="ORF">AVEN_227962_1</name>
</gene>
<dbReference type="EMBL" id="BGPR01095209">
    <property type="protein sequence ID" value="GBM37562.1"/>
    <property type="molecule type" value="Genomic_DNA"/>
</dbReference>
<evidence type="ECO:0000313" key="3">
    <source>
        <dbReference type="Proteomes" id="UP000499080"/>
    </source>
</evidence>
<keyword evidence="3" id="KW-1185">Reference proteome</keyword>
<dbReference type="EMBL" id="BGPR01095212">
    <property type="protein sequence ID" value="GBM37587.1"/>
    <property type="molecule type" value="Genomic_DNA"/>
</dbReference>
<evidence type="ECO:0000313" key="2">
    <source>
        <dbReference type="EMBL" id="GBM37587.1"/>
    </source>
</evidence>
<evidence type="ECO:0000313" key="1">
    <source>
        <dbReference type="EMBL" id="GBM37562.1"/>
    </source>
</evidence>
<dbReference type="AlphaFoldDB" id="A0A4Y2F9B3"/>